<dbReference type="Pfam" id="PF13185">
    <property type="entry name" value="GAF_2"/>
    <property type="match status" value="1"/>
</dbReference>
<dbReference type="InterPro" id="IPR050595">
    <property type="entry name" value="Bact_response_regulator"/>
</dbReference>
<accession>A0A928VS48</accession>
<evidence type="ECO:0000256" key="1">
    <source>
        <dbReference type="ARBA" id="ARBA00022553"/>
    </source>
</evidence>
<dbReference type="Pfam" id="PF00072">
    <property type="entry name" value="Response_reg"/>
    <property type="match status" value="1"/>
</dbReference>
<dbReference type="SMART" id="SM00448">
    <property type="entry name" value="REC"/>
    <property type="match status" value="1"/>
</dbReference>
<dbReference type="SMART" id="SM00065">
    <property type="entry name" value="GAF"/>
    <property type="match status" value="1"/>
</dbReference>
<evidence type="ECO:0000313" key="4">
    <source>
        <dbReference type="EMBL" id="MBE9031552.1"/>
    </source>
</evidence>
<evidence type="ECO:0000313" key="5">
    <source>
        <dbReference type="Proteomes" id="UP000625316"/>
    </source>
</evidence>
<dbReference type="InterPro" id="IPR001789">
    <property type="entry name" value="Sig_transdc_resp-reg_receiver"/>
</dbReference>
<keyword evidence="5" id="KW-1185">Reference proteome</keyword>
<dbReference type="CDD" id="cd17569">
    <property type="entry name" value="REC_HupR-like"/>
    <property type="match status" value="1"/>
</dbReference>
<evidence type="ECO:0000259" key="3">
    <source>
        <dbReference type="PROSITE" id="PS50110"/>
    </source>
</evidence>
<dbReference type="EMBL" id="JADEXQ010000068">
    <property type="protein sequence ID" value="MBE9031552.1"/>
    <property type="molecule type" value="Genomic_DNA"/>
</dbReference>
<dbReference type="PANTHER" id="PTHR44591">
    <property type="entry name" value="STRESS RESPONSE REGULATOR PROTEIN 1"/>
    <property type="match status" value="1"/>
</dbReference>
<dbReference type="Gene3D" id="3.40.50.2300">
    <property type="match status" value="1"/>
</dbReference>
<keyword evidence="1 2" id="KW-0597">Phosphoprotein</keyword>
<gene>
    <name evidence="4" type="ORF">IQ266_17605</name>
</gene>
<dbReference type="Proteomes" id="UP000625316">
    <property type="component" value="Unassembled WGS sequence"/>
</dbReference>
<dbReference type="SUPFAM" id="SSF55781">
    <property type="entry name" value="GAF domain-like"/>
    <property type="match status" value="1"/>
</dbReference>
<reference evidence="4" key="1">
    <citation type="submission" date="2020-10" db="EMBL/GenBank/DDBJ databases">
        <authorList>
            <person name="Castelo-Branco R."/>
            <person name="Eusebio N."/>
            <person name="Adriana R."/>
            <person name="Vieira A."/>
            <person name="Brugerolle De Fraissinette N."/>
            <person name="Rezende De Castro R."/>
            <person name="Schneider M.P."/>
            <person name="Vasconcelos V."/>
            <person name="Leao P.N."/>
        </authorList>
    </citation>
    <scope>NUCLEOTIDE SEQUENCE</scope>
    <source>
        <strain evidence="4">LEGE 11480</strain>
    </source>
</reference>
<proteinExistence type="predicted"/>
<name>A0A928VS48_9CYAN</name>
<dbReference type="GO" id="GO:0000160">
    <property type="term" value="P:phosphorelay signal transduction system"/>
    <property type="evidence" value="ECO:0007669"/>
    <property type="project" value="InterPro"/>
</dbReference>
<sequence length="314" mass="35168">MEYTVPGLNNINQKVRNLSRPKKAKMLVVDDEPDNLDLLYRTFRREFNVLKAESGVQALEILEAEGEVAVIISDQRMPEMKGTEFLSRTVPEFPDTVRIILTGFTDVEDLVEAINAGQVYKYITKPWDPDELKVVVHRAAETYEVLKQRTEELRRSQAQTALLAKLLQIAQAATTFEGSLESMVQAFAETFNADHGAFRLLDAGQVQTIASDEFSQDWLEQDPLILATIETSQMQGCFDVSVDETLVSLPQYGSLKAHIVVPIVMRTADVAMLSLQWESPYQLREDEMVLLHLAAQQVGLAIMSSRSYALAGSV</sequence>
<comment type="caution">
    <text evidence="4">The sequence shown here is derived from an EMBL/GenBank/DDBJ whole genome shotgun (WGS) entry which is preliminary data.</text>
</comment>
<organism evidence="4 5">
    <name type="scientific">Romeriopsis navalis LEGE 11480</name>
    <dbReference type="NCBI Taxonomy" id="2777977"/>
    <lineage>
        <taxon>Bacteria</taxon>
        <taxon>Bacillati</taxon>
        <taxon>Cyanobacteriota</taxon>
        <taxon>Cyanophyceae</taxon>
        <taxon>Leptolyngbyales</taxon>
        <taxon>Leptolyngbyaceae</taxon>
        <taxon>Romeriopsis</taxon>
        <taxon>Romeriopsis navalis</taxon>
    </lineage>
</organism>
<dbReference type="Gene3D" id="6.10.140.590">
    <property type="match status" value="2"/>
</dbReference>
<protein>
    <submittedName>
        <fullName evidence="4">Response regulator</fullName>
    </submittedName>
</protein>
<dbReference type="InterPro" id="IPR011006">
    <property type="entry name" value="CheY-like_superfamily"/>
</dbReference>
<dbReference type="PROSITE" id="PS50110">
    <property type="entry name" value="RESPONSE_REGULATORY"/>
    <property type="match status" value="1"/>
</dbReference>
<feature type="modified residue" description="4-aspartylphosphate" evidence="2">
    <location>
        <position position="74"/>
    </location>
</feature>
<evidence type="ECO:0000256" key="2">
    <source>
        <dbReference type="PROSITE-ProRule" id="PRU00169"/>
    </source>
</evidence>
<dbReference type="AlphaFoldDB" id="A0A928VS48"/>
<dbReference type="InterPro" id="IPR003018">
    <property type="entry name" value="GAF"/>
</dbReference>
<dbReference type="PANTHER" id="PTHR44591:SF19">
    <property type="entry name" value="TWO-COMPONENT RESPONSE REGULATOR-RELATED"/>
    <property type="match status" value="1"/>
</dbReference>
<dbReference type="SUPFAM" id="SSF52172">
    <property type="entry name" value="CheY-like"/>
    <property type="match status" value="1"/>
</dbReference>
<feature type="domain" description="Response regulatory" evidence="3">
    <location>
        <begin position="25"/>
        <end position="140"/>
    </location>
</feature>
<dbReference type="RefSeq" id="WP_264326380.1">
    <property type="nucleotide sequence ID" value="NZ_JADEXQ010000068.1"/>
</dbReference>